<evidence type="ECO:0000313" key="2">
    <source>
        <dbReference type="EMBL" id="TBW40979.1"/>
    </source>
</evidence>
<dbReference type="InterPro" id="IPR021251">
    <property type="entry name" value="DUF2793"/>
</dbReference>
<dbReference type="Pfam" id="PF10983">
    <property type="entry name" value="DUF2793"/>
    <property type="match status" value="1"/>
</dbReference>
<dbReference type="AlphaFoldDB" id="A0A4Q9VZ93"/>
<feature type="domain" description="Peptidase S74" evidence="1">
    <location>
        <begin position="340"/>
        <end position="472"/>
    </location>
</feature>
<protein>
    <submittedName>
        <fullName evidence="2">DUF2793 domain-containing protein</fullName>
    </submittedName>
</protein>
<name>A0A4Q9VZ93_9HYPH</name>
<dbReference type="Gene3D" id="1.10.10.10">
    <property type="entry name" value="Winged helix-like DNA-binding domain superfamily/Winged helix DNA-binding domain"/>
    <property type="match status" value="1"/>
</dbReference>
<dbReference type="OrthoDB" id="564699at2"/>
<dbReference type="Proteomes" id="UP000292781">
    <property type="component" value="Unassembled WGS sequence"/>
</dbReference>
<organism evidence="2 3">
    <name type="scientific">Siculibacillus lacustris</name>
    <dbReference type="NCBI Taxonomy" id="1549641"/>
    <lineage>
        <taxon>Bacteria</taxon>
        <taxon>Pseudomonadati</taxon>
        <taxon>Pseudomonadota</taxon>
        <taxon>Alphaproteobacteria</taxon>
        <taxon>Hyphomicrobiales</taxon>
        <taxon>Ancalomicrobiaceae</taxon>
        <taxon>Siculibacillus</taxon>
    </lineage>
</organism>
<accession>A0A4Q9VZ93</accession>
<proteinExistence type="predicted"/>
<dbReference type="EMBL" id="SJFN01000002">
    <property type="protein sequence ID" value="TBW40979.1"/>
    <property type="molecule type" value="Genomic_DNA"/>
</dbReference>
<sequence>MSTTPRLGLPVIEAAQAQKHVTHNETLRRLDALVQPVVAGRGSGTPPAAPDDGAAWIVGSSPTGAWAGRVGAVAVWDGGAWDFLVPALGWQLWVADEHRAVVWTGTTWVPTHELVATFGNLAGVGIGTTPDAVNRLHVRAPAALFEAEPTASGGSGDLRFVLSKDAAARTASLLFQDAFSGRAEIGLAGDDDLHVKVSSDGSVWRSALTIDRATGKCAFGRGTPTDWLTVDNPAGNTAYAQTARFNVWNNADGSQATRVVFAQQAYNTFLVEVADQANVKGNWMFQPYGGAVGLRSWRTAATPIALGGTTAPDVDNSLTLGTAALRWATIYAANGTINTSDARDKIIVGGLGAIAGNLIDAVDPILFRWRIGGIDVVETGEAPIGRNDDGSPILAPTHRDVPRPGVRLHAGFRAQDLKAAMDALDVEFGAWGLDDKADPQSRQWLRPDQLIPVLWAELRALRARVRALEAAAAADRPRDARPS</sequence>
<dbReference type="PROSITE" id="PS51688">
    <property type="entry name" value="ICA"/>
    <property type="match status" value="1"/>
</dbReference>
<reference evidence="2 3" key="1">
    <citation type="submission" date="2019-02" db="EMBL/GenBank/DDBJ databases">
        <title>Siculibacillus lacustris gen. nov., sp. nov., a new rosette-forming bacterium isolated from a freshwater crater lake (Lake St. Ana, Romania).</title>
        <authorList>
            <person name="Felfoldi T."/>
            <person name="Marton Z."/>
            <person name="Szabo A."/>
            <person name="Mentes A."/>
            <person name="Boka K."/>
            <person name="Marialigeti K."/>
            <person name="Mathe I."/>
            <person name="Koncz M."/>
            <person name="Schumann P."/>
            <person name="Toth E."/>
        </authorList>
    </citation>
    <scope>NUCLEOTIDE SEQUENCE [LARGE SCALE GENOMIC DNA]</scope>
    <source>
        <strain evidence="2 3">SA-279</strain>
    </source>
</reference>
<evidence type="ECO:0000259" key="1">
    <source>
        <dbReference type="PROSITE" id="PS51688"/>
    </source>
</evidence>
<dbReference type="RefSeq" id="WP_131305489.1">
    <property type="nucleotide sequence ID" value="NZ_SJFN01000002.1"/>
</dbReference>
<keyword evidence="3" id="KW-1185">Reference proteome</keyword>
<gene>
    <name evidence="2" type="ORF">EYW49_02140</name>
</gene>
<comment type="caution">
    <text evidence="2">The sequence shown here is derived from an EMBL/GenBank/DDBJ whole genome shotgun (WGS) entry which is preliminary data.</text>
</comment>
<dbReference type="InterPro" id="IPR036388">
    <property type="entry name" value="WH-like_DNA-bd_sf"/>
</dbReference>
<evidence type="ECO:0000313" key="3">
    <source>
        <dbReference type="Proteomes" id="UP000292781"/>
    </source>
</evidence>
<dbReference type="InterPro" id="IPR030392">
    <property type="entry name" value="S74_ICA"/>
</dbReference>